<comment type="caution">
    <text evidence="2">The sequence shown here is derived from an EMBL/GenBank/DDBJ whole genome shotgun (WGS) entry which is preliminary data.</text>
</comment>
<name>A0AAV5WDJ7_9BILA</name>
<dbReference type="Gene3D" id="2.60.210.10">
    <property type="entry name" value="Apoptosis, Tumor Necrosis Factor Receptor Associated Protein 2, Chain A"/>
    <property type="match status" value="1"/>
</dbReference>
<reference evidence="2" key="1">
    <citation type="submission" date="2023-10" db="EMBL/GenBank/DDBJ databases">
        <title>Genome assembly of Pristionchus species.</title>
        <authorList>
            <person name="Yoshida K."/>
            <person name="Sommer R.J."/>
        </authorList>
    </citation>
    <scope>NUCLEOTIDE SEQUENCE</scope>
    <source>
        <strain evidence="2">RS5133</strain>
    </source>
</reference>
<gene>
    <name evidence="2" type="ORF">PFISCL1PPCAC_21229</name>
</gene>
<feature type="non-terminal residue" evidence="2">
    <location>
        <position position="103"/>
    </location>
</feature>
<organism evidence="2 3">
    <name type="scientific">Pristionchus fissidentatus</name>
    <dbReference type="NCBI Taxonomy" id="1538716"/>
    <lineage>
        <taxon>Eukaryota</taxon>
        <taxon>Metazoa</taxon>
        <taxon>Ecdysozoa</taxon>
        <taxon>Nematoda</taxon>
        <taxon>Chromadorea</taxon>
        <taxon>Rhabditida</taxon>
        <taxon>Rhabditina</taxon>
        <taxon>Diplogasteromorpha</taxon>
        <taxon>Diplogasteroidea</taxon>
        <taxon>Neodiplogasteridae</taxon>
        <taxon>Pristionchus</taxon>
    </lineage>
</organism>
<dbReference type="EMBL" id="BTSY01000005">
    <property type="protein sequence ID" value="GMT29932.1"/>
    <property type="molecule type" value="Genomic_DNA"/>
</dbReference>
<proteinExistence type="predicted"/>
<dbReference type="SUPFAM" id="SSF49599">
    <property type="entry name" value="TRAF domain-like"/>
    <property type="match status" value="1"/>
</dbReference>
<feature type="non-terminal residue" evidence="2">
    <location>
        <position position="1"/>
    </location>
</feature>
<dbReference type="CDD" id="cd00121">
    <property type="entry name" value="MATH"/>
    <property type="match status" value="1"/>
</dbReference>
<dbReference type="Pfam" id="PF00917">
    <property type="entry name" value="MATH"/>
    <property type="match status" value="1"/>
</dbReference>
<dbReference type="Proteomes" id="UP001432322">
    <property type="component" value="Unassembled WGS sequence"/>
</dbReference>
<keyword evidence="3" id="KW-1185">Reference proteome</keyword>
<evidence type="ECO:0000259" key="1">
    <source>
        <dbReference type="Pfam" id="PF00917"/>
    </source>
</evidence>
<accession>A0AAV5WDJ7</accession>
<feature type="domain" description="MATH" evidence="1">
    <location>
        <begin position="36"/>
        <end position="97"/>
    </location>
</feature>
<dbReference type="InterPro" id="IPR002083">
    <property type="entry name" value="MATH/TRAF_dom"/>
</dbReference>
<evidence type="ECO:0000313" key="3">
    <source>
        <dbReference type="Proteomes" id="UP001432322"/>
    </source>
</evidence>
<dbReference type="InterPro" id="IPR008974">
    <property type="entry name" value="TRAF-like"/>
</dbReference>
<dbReference type="AlphaFoldDB" id="A0AAV5WDJ7"/>
<sequence length="103" mass="11441">SSSLFVMSLKRAASDYEDSHKTGFIRWEIGIPETEETTEHSRSTSVGGVKWRLQLTEYCSADSSKSLFISLCCPKNLSTMWSISASSEFKLINHAGKGDYVVP</sequence>
<protein>
    <recommendedName>
        <fullName evidence="1">MATH domain-containing protein</fullName>
    </recommendedName>
</protein>
<evidence type="ECO:0000313" key="2">
    <source>
        <dbReference type="EMBL" id="GMT29932.1"/>
    </source>
</evidence>